<reference evidence="2" key="1">
    <citation type="journal article" date="2008" name="Nat. Genet.">
        <title>The Pristionchus pacificus genome provides a unique perspective on nematode lifestyle and parasitism.</title>
        <authorList>
            <person name="Dieterich C."/>
            <person name="Clifton S.W."/>
            <person name="Schuster L.N."/>
            <person name="Chinwalla A."/>
            <person name="Delehaunty K."/>
            <person name="Dinkelacker I."/>
            <person name="Fulton L."/>
            <person name="Fulton R."/>
            <person name="Godfrey J."/>
            <person name="Minx P."/>
            <person name="Mitreva M."/>
            <person name="Roeseler W."/>
            <person name="Tian H."/>
            <person name="Witte H."/>
            <person name="Yang S.P."/>
            <person name="Wilson R.K."/>
            <person name="Sommer R.J."/>
        </authorList>
    </citation>
    <scope>NUCLEOTIDE SEQUENCE [LARGE SCALE GENOMIC DNA]</scope>
    <source>
        <strain evidence="2">PS312</strain>
    </source>
</reference>
<dbReference type="PRINTS" id="PR00081">
    <property type="entry name" value="GDHRDH"/>
</dbReference>
<keyword evidence="2" id="KW-1185">Reference proteome</keyword>
<name>A0A2A6C3A4_PRIPA</name>
<dbReference type="InterPro" id="IPR002347">
    <property type="entry name" value="SDR_fam"/>
</dbReference>
<dbReference type="AlphaFoldDB" id="A0A2A6C3A4"/>
<dbReference type="FunFam" id="3.40.50.720:FF:000084">
    <property type="entry name" value="Short-chain dehydrogenase reductase"/>
    <property type="match status" value="1"/>
</dbReference>
<accession>A0A2A6C3A4</accession>
<reference evidence="1" key="2">
    <citation type="submission" date="2022-06" db="UniProtKB">
        <authorList>
            <consortium name="EnsemblMetazoa"/>
        </authorList>
    </citation>
    <scope>IDENTIFICATION</scope>
    <source>
        <strain evidence="1">PS312</strain>
    </source>
</reference>
<dbReference type="PANTHER" id="PTHR44115:SF4">
    <property type="entry name" value="OXIDOREDUCTASE"/>
    <property type="match status" value="1"/>
</dbReference>
<accession>A0A8R1UW73</accession>
<evidence type="ECO:0000313" key="1">
    <source>
        <dbReference type="EnsemblMetazoa" id="PPA40492.1"/>
    </source>
</evidence>
<dbReference type="Gene3D" id="3.40.50.720">
    <property type="entry name" value="NAD(P)-binding Rossmann-like Domain"/>
    <property type="match status" value="1"/>
</dbReference>
<protein>
    <submittedName>
        <fullName evidence="1">Dehydrogenase</fullName>
    </submittedName>
</protein>
<proteinExistence type="predicted"/>
<sequence length="268" mass="28320">MSFFSEKVVIVTGSSNGIGRGTAVLFAKEGAKVTITGRNAETLRETKQQCLQAGAREENILEILGDVTDESFAAKLVTATVEKFGKLDVLVNNAGGSSFANIGKGILDIPIAEFDQMMDLNVKQVLRISQLAVPHLEKTKGAIVNVSSIAARHNLLPFPYYGAAKSAPDQITIQMAGSLIKNGIRVNSVNPGPVLTNGVVAAGATKEEQDKMFEGAGQIMPLGRVGVPEDIGKIILFLANRSQSEILIGHIVTADGGIMIKSAMFPDS</sequence>
<dbReference type="Pfam" id="PF13561">
    <property type="entry name" value="adh_short_C2"/>
    <property type="match status" value="1"/>
</dbReference>
<organism evidence="1 2">
    <name type="scientific">Pristionchus pacificus</name>
    <name type="common">Parasitic nematode worm</name>
    <dbReference type="NCBI Taxonomy" id="54126"/>
    <lineage>
        <taxon>Eukaryota</taxon>
        <taxon>Metazoa</taxon>
        <taxon>Ecdysozoa</taxon>
        <taxon>Nematoda</taxon>
        <taxon>Chromadorea</taxon>
        <taxon>Rhabditida</taxon>
        <taxon>Rhabditina</taxon>
        <taxon>Diplogasteromorpha</taxon>
        <taxon>Diplogasteroidea</taxon>
        <taxon>Neodiplogasteridae</taxon>
        <taxon>Pristionchus</taxon>
    </lineage>
</organism>
<dbReference type="SUPFAM" id="SSF51735">
    <property type="entry name" value="NAD(P)-binding Rossmann-fold domains"/>
    <property type="match status" value="1"/>
</dbReference>
<dbReference type="PANTHER" id="PTHR44115">
    <property type="entry name" value="PROTEIN CBG09704"/>
    <property type="match status" value="1"/>
</dbReference>
<dbReference type="EnsemblMetazoa" id="PPA40492.1">
    <property type="protein sequence ID" value="PPA40492.1"/>
    <property type="gene ID" value="WBGene00278861"/>
</dbReference>
<dbReference type="InterPro" id="IPR036291">
    <property type="entry name" value="NAD(P)-bd_dom_sf"/>
</dbReference>
<evidence type="ECO:0000313" key="2">
    <source>
        <dbReference type="Proteomes" id="UP000005239"/>
    </source>
</evidence>
<gene>
    <name evidence="1" type="primary">WBGene00278861</name>
</gene>
<dbReference type="PRINTS" id="PR00080">
    <property type="entry name" value="SDRFAMILY"/>
</dbReference>
<dbReference type="Proteomes" id="UP000005239">
    <property type="component" value="Unassembled WGS sequence"/>
</dbReference>
<dbReference type="OrthoDB" id="47007at2759"/>